<dbReference type="AlphaFoldDB" id="Q7M3L0"/>
<proteinExistence type="predicted"/>
<dbReference type="GO" id="GO:0048487">
    <property type="term" value="F:beta-tubulin binding"/>
    <property type="evidence" value="ECO:0007669"/>
    <property type="project" value="InterPro"/>
</dbReference>
<dbReference type="GO" id="GO:0042073">
    <property type="term" value="P:intraciliary transport"/>
    <property type="evidence" value="ECO:0007669"/>
    <property type="project" value="InterPro"/>
</dbReference>
<evidence type="ECO:0000313" key="3">
    <source>
        <dbReference type="PIR" id="H88187"/>
    </source>
</evidence>
<reference evidence="3" key="1">
    <citation type="journal article" date="1998" name="Science">
        <title>Genome sequence of the nematode C. elegans: a platform for investigating biology.</title>
        <authorList>
            <consortium name="The C. elegans sequencing consortium"/>
            <person name="Sulson J.E."/>
            <person name="Waterston R."/>
        </authorList>
    </citation>
    <scope>NUCLEOTIDE SEQUENCE</scope>
</reference>
<dbReference type="GO" id="GO:0060271">
    <property type="term" value="P:cilium assembly"/>
    <property type="evidence" value="ECO:0007669"/>
    <property type="project" value="InterPro"/>
</dbReference>
<dbReference type="PANTHER" id="PTHR31432">
    <property type="entry name" value="INTRAFLAGELLAR TRANSPORT PROTEIN 74 HOMOLOG"/>
    <property type="match status" value="1"/>
</dbReference>
<name>Q7M3L0_CAEEL</name>
<evidence type="ECO:0000256" key="2">
    <source>
        <dbReference type="SAM" id="MobiDB-lite"/>
    </source>
</evidence>
<protein>
    <submittedName>
        <fullName evidence="3">Protein C18H9.8</fullName>
    </submittedName>
</protein>
<sequence length="678" mass="77204">MLSYRQTLQFQMVSSGLARVIRTEQILLPLSVDDNNGMTLLYLKTLRDQGYKVITVAAGVGHGDLSGIADKPEWSFQVNNFFQLSPPPQPTYENRPTTGMSMRNGGPPVPPSRSGMIPVPPSRSGGPPAPMPVSRAGGPPRAPTSMGGRPMTGMARPPTAGLRPVTQQGLRAPPSRMGTGNSRQVFDKSYYIGVLRAKQNAIKVEISRMKEKRDKGIKDRNELHAYESRASAQAQEISDLQGKLLDLNKIMEKIHLNGDMSDIELEASKMKEQADEMRSLAEEVFNERRAKEEELQGLEIEVEEQKKLNEAVTHAMDPQMKEKYEDLKSEAKLLRERVVEMEAKNEDLDDRISKYEIEIRSNPLKKKAIQLQETLDTLKKQEEKLMEDMQSALTPEAWRDKMSENMKQLNADLVVIEKQHKTVKDQISLASEELHEYDSQGEAQIMAHHTKYLDLLSKSTMLDDTTENYPQQIVIYQQDIEEFSDAVVLILRKISANLKKVNLEDQITDLDERGLTLQTGNVDELKEMHVRLQEELISIEDMELALNEEIDNLETEEKKIDQELAGVGKNVDSDGLRQELEERQKRLEDEAPARSHEMQQLEANVASIRNELHSIPGYSQHKMLRERLEAVEKRTAAKSLDMSLRKTEIDYEDIKTESIRLQEEYNNMLLTNPFQRFT</sequence>
<feature type="compositionally biased region" description="Polar residues" evidence="2">
    <location>
        <begin position="91"/>
        <end position="101"/>
    </location>
</feature>
<dbReference type="GO" id="GO:0030992">
    <property type="term" value="C:intraciliary transport particle B"/>
    <property type="evidence" value="ECO:0007669"/>
    <property type="project" value="InterPro"/>
</dbReference>
<keyword evidence="1" id="KW-0175">Coiled coil</keyword>
<dbReference type="PIR" id="H88187">
    <property type="entry name" value="H88187"/>
</dbReference>
<dbReference type="InterPro" id="IPR029602">
    <property type="entry name" value="IFT74"/>
</dbReference>
<organism evidence="3">
    <name type="scientific">Caenorhabditis elegans</name>
    <dbReference type="NCBI Taxonomy" id="6239"/>
    <lineage>
        <taxon>Eukaryota</taxon>
        <taxon>Metazoa</taxon>
        <taxon>Ecdysozoa</taxon>
        <taxon>Nematoda</taxon>
        <taxon>Chromadorea</taxon>
        <taxon>Rhabditida</taxon>
        <taxon>Rhabditina</taxon>
        <taxon>Rhabditomorpha</taxon>
        <taxon>Rhabditoidea</taxon>
        <taxon>Rhabditidae</taxon>
        <taxon>Peloderinae</taxon>
        <taxon>Caenorhabditis</taxon>
    </lineage>
</organism>
<evidence type="ECO:0000256" key="1">
    <source>
        <dbReference type="SAM" id="Coils"/>
    </source>
</evidence>
<feature type="region of interest" description="Disordered" evidence="2">
    <location>
        <begin position="85"/>
        <end position="182"/>
    </location>
</feature>
<feature type="coiled-coil region" evidence="1">
    <location>
        <begin position="493"/>
        <end position="590"/>
    </location>
</feature>
<accession>Q7M3L0</accession>
<dbReference type="GO" id="GO:0005929">
    <property type="term" value="C:cilium"/>
    <property type="evidence" value="ECO:0007669"/>
    <property type="project" value="GOC"/>
</dbReference>
<feature type="coiled-coil region" evidence="1">
    <location>
        <begin position="260"/>
        <end position="426"/>
    </location>
</feature>
<dbReference type="PANTHER" id="PTHR31432:SF0">
    <property type="entry name" value="INTRAFLAGELLAR TRANSPORT PROTEIN 74 HOMOLOG"/>
    <property type="match status" value="1"/>
</dbReference>